<comment type="caution">
    <text evidence="6">The sequence shown here is derived from an EMBL/GenBank/DDBJ whole genome shotgun (WGS) entry which is preliminary data.</text>
</comment>
<protein>
    <submittedName>
        <fullName evidence="6">DUF1592 domain-containing protein</fullName>
    </submittedName>
</protein>
<keyword evidence="7" id="KW-1185">Reference proteome</keyword>
<dbReference type="InterPro" id="IPR013042">
    <property type="entry name" value="DUF1592"/>
</dbReference>
<feature type="domain" description="DUF1592" evidence="4">
    <location>
        <begin position="310"/>
        <end position="438"/>
    </location>
</feature>
<feature type="domain" description="DUF1587" evidence="2">
    <location>
        <begin position="129"/>
        <end position="192"/>
    </location>
</feature>
<reference evidence="7" key="1">
    <citation type="journal article" date="2019" name="Int. J. Syst. Evol. Microbiol.">
        <title>The Global Catalogue of Microorganisms (GCM) 10K type strain sequencing project: providing services to taxonomists for standard genome sequencing and annotation.</title>
        <authorList>
            <consortium name="The Broad Institute Genomics Platform"/>
            <consortium name="The Broad Institute Genome Sequencing Center for Infectious Disease"/>
            <person name="Wu L."/>
            <person name="Ma J."/>
        </authorList>
    </citation>
    <scope>NUCLEOTIDE SEQUENCE [LARGE SCALE GENOMIC DNA]</scope>
    <source>
        <strain evidence="7">KCTC 19812</strain>
    </source>
</reference>
<dbReference type="Pfam" id="PF07631">
    <property type="entry name" value="PSD4"/>
    <property type="match status" value="1"/>
</dbReference>
<organism evidence="6 7">
    <name type="scientific">Shivajiella indica</name>
    <dbReference type="NCBI Taxonomy" id="872115"/>
    <lineage>
        <taxon>Bacteria</taxon>
        <taxon>Pseudomonadati</taxon>
        <taxon>Bacteroidota</taxon>
        <taxon>Cytophagia</taxon>
        <taxon>Cytophagales</taxon>
        <taxon>Cyclobacteriaceae</taxon>
        <taxon>Shivajiella</taxon>
    </lineage>
</organism>
<dbReference type="InterPro" id="IPR011478">
    <property type="entry name" value="DUF1585"/>
</dbReference>
<evidence type="ECO:0000259" key="2">
    <source>
        <dbReference type="Pfam" id="PF07626"/>
    </source>
</evidence>
<dbReference type="InterPro" id="IPR013039">
    <property type="entry name" value="DUF1588"/>
</dbReference>
<dbReference type="Pfam" id="PF07637">
    <property type="entry name" value="PSD5"/>
    <property type="match status" value="1"/>
</dbReference>
<evidence type="ECO:0000313" key="6">
    <source>
        <dbReference type="EMBL" id="MFD2202149.1"/>
    </source>
</evidence>
<accession>A0ABW5B9G5</accession>
<dbReference type="Pfam" id="PF07627">
    <property type="entry name" value="PSCyt3"/>
    <property type="match status" value="1"/>
</dbReference>
<dbReference type="Pfam" id="PF07624">
    <property type="entry name" value="PSD2"/>
    <property type="match status" value="1"/>
</dbReference>
<feature type="domain" description="DUF1595" evidence="5">
    <location>
        <begin position="236"/>
        <end position="299"/>
    </location>
</feature>
<evidence type="ECO:0000259" key="1">
    <source>
        <dbReference type="Pfam" id="PF07624"/>
    </source>
</evidence>
<evidence type="ECO:0000259" key="3">
    <source>
        <dbReference type="Pfam" id="PF07627"/>
    </source>
</evidence>
<gene>
    <name evidence="6" type="ORF">ACFSKV_11255</name>
</gene>
<sequence length="658" mass="75544">MKSSFIQIILFFMVFNTVIAEEVKESDVDHIETLMPLAEKHCFSCHHDTKRSGGLSIKSYFMGINDFESRIVRGGKVWTNIIQTVKSGEMPPAGEPHMTHAERESFINSVNAILLKSLSSNDPGRVVIRRLSHTEYEYSIYNLVGVKFDARSRFPSDGSGGAGFDNFPSTLFITPLKMERYYEAAEEILDLAYTNPEIWKKIVPKPYRENLFKRIYNWIVRIFAPKSYVRKHLIAAEEVIVPFTSNAFRRFLTPEEKQTYLSLFDEVYEGTKGKEKFNLAIKETLKAVLVSPNFLYRYEEEQPVDHAYPLSNFELASRISFFLWSTFPDKELFEVAYREDLHDPKVLKKQVQRMLKDEKAKHFSESFATQWFGISRFREENTSDPERYPEMTSSLRAAMYQELVEFFHYVLTGSKNFLDLIDSDYTFLNEELANHYGIEGVQGSDFQKVNLYNSPRGGILGMASILTSTSLPIRTSPVLRGKWVLEEILGTPAPPPPPDVGDLPEEAATDPNASIRDLLTIHRSKPACISCHQKMDPIGFGLENYDAIGRWRESYGQDKIVAWDTLPSGEIFNGPSELKKILANKKDLFARTIAEKTFTYAIGRNVEFKDELYIQALVKNLMDNNFNTEEFIIALVNSYPFRYKVNDGAEKFKMLAKN</sequence>
<dbReference type="RefSeq" id="WP_380802650.1">
    <property type="nucleotide sequence ID" value="NZ_JBHUIV010000016.1"/>
</dbReference>
<dbReference type="InterPro" id="IPR013043">
    <property type="entry name" value="DUF1595"/>
</dbReference>
<name>A0ABW5B9G5_9BACT</name>
<dbReference type="EMBL" id="JBHUIV010000016">
    <property type="protein sequence ID" value="MFD2202149.1"/>
    <property type="molecule type" value="Genomic_DNA"/>
</dbReference>
<feature type="domain" description="DUF1588" evidence="3">
    <location>
        <begin position="456"/>
        <end position="554"/>
    </location>
</feature>
<proteinExistence type="predicted"/>
<evidence type="ECO:0000259" key="5">
    <source>
        <dbReference type="Pfam" id="PF07637"/>
    </source>
</evidence>
<evidence type="ECO:0000259" key="4">
    <source>
        <dbReference type="Pfam" id="PF07631"/>
    </source>
</evidence>
<dbReference type="Pfam" id="PF07626">
    <property type="entry name" value="PSD3"/>
    <property type="match status" value="1"/>
</dbReference>
<dbReference type="Proteomes" id="UP001597414">
    <property type="component" value="Unassembled WGS sequence"/>
</dbReference>
<dbReference type="InterPro" id="IPR013036">
    <property type="entry name" value="DUF1587"/>
</dbReference>
<feature type="domain" description="DUF1585" evidence="1">
    <location>
        <begin position="568"/>
        <end position="641"/>
    </location>
</feature>
<evidence type="ECO:0000313" key="7">
    <source>
        <dbReference type="Proteomes" id="UP001597414"/>
    </source>
</evidence>